<dbReference type="Gene3D" id="3.30.530.20">
    <property type="match status" value="1"/>
</dbReference>
<comment type="caution">
    <text evidence="1">The sequence shown here is derived from an EMBL/GenBank/DDBJ whole genome shotgun (WGS) entry which is preliminary data.</text>
</comment>
<dbReference type="Proteomes" id="UP000271339">
    <property type="component" value="Unassembled WGS sequence"/>
</dbReference>
<dbReference type="EMBL" id="REFC01000012">
    <property type="protein sequence ID" value="RMA64618.1"/>
    <property type="molecule type" value="Genomic_DNA"/>
</dbReference>
<dbReference type="AlphaFoldDB" id="A0A3L9Z2P5"/>
<reference evidence="1 2" key="1">
    <citation type="submission" date="2018-10" db="EMBL/GenBank/DDBJ databases">
        <title>Genomic Encyclopedia of Archaeal and Bacterial Type Strains, Phase II (KMG-II): from individual species to whole genera.</title>
        <authorList>
            <person name="Goeker M."/>
        </authorList>
    </citation>
    <scope>NUCLEOTIDE SEQUENCE [LARGE SCALE GENOMIC DNA]</scope>
    <source>
        <strain evidence="1 2">DSM 23424</strain>
    </source>
</reference>
<name>A0A3L9Z2P5_9FLAO</name>
<dbReference type="InterPro" id="IPR023393">
    <property type="entry name" value="START-like_dom_sf"/>
</dbReference>
<dbReference type="RefSeq" id="WP_121907052.1">
    <property type="nucleotide sequence ID" value="NZ_REFC01000012.1"/>
</dbReference>
<evidence type="ECO:0000313" key="2">
    <source>
        <dbReference type="Proteomes" id="UP000271339"/>
    </source>
</evidence>
<dbReference type="OrthoDB" id="9807923at2"/>
<accession>A0A3L9Z2P5</accession>
<gene>
    <name evidence="1" type="ORF">BXY75_1495</name>
</gene>
<keyword evidence="2" id="KW-1185">Reference proteome</keyword>
<sequence length="176" mass="20449">MFVLYILFAIFALIIILAILAPRNYNIERHVIVNNASDDTFDYLKKVKNQDLWSPWKKRDPKMVQTQTGVDGTVGSINSWKSDHKQVGEGEQELILIDEENKRIESELRFFKPFKSVSTGYFLVKELESNKTEVTWGFKGVNKVPFNIMMLFYNMDKTVGKDFEEGLSDLKKILEN</sequence>
<organism evidence="1 2">
    <name type="scientific">Ulvibacter antarcticus</name>
    <dbReference type="NCBI Taxonomy" id="442714"/>
    <lineage>
        <taxon>Bacteria</taxon>
        <taxon>Pseudomonadati</taxon>
        <taxon>Bacteroidota</taxon>
        <taxon>Flavobacteriia</taxon>
        <taxon>Flavobacteriales</taxon>
        <taxon>Flavobacteriaceae</taxon>
        <taxon>Ulvibacter</taxon>
    </lineage>
</organism>
<evidence type="ECO:0000313" key="1">
    <source>
        <dbReference type="EMBL" id="RMA64618.1"/>
    </source>
</evidence>
<proteinExistence type="predicted"/>
<protein>
    <submittedName>
        <fullName evidence="1">Polyketide cyclase/dehydrase/lipid transport protein</fullName>
    </submittedName>
</protein>
<dbReference type="SUPFAM" id="SSF55961">
    <property type="entry name" value="Bet v1-like"/>
    <property type="match status" value="1"/>
</dbReference>
<dbReference type="CDD" id="cd07818">
    <property type="entry name" value="SRPBCC_1"/>
    <property type="match status" value="1"/>
</dbReference>